<sequence>MHELLSPVIESKEKRGTGSRGKRVDWRCGEIDVRDQRPHRDLHRNSCCGSRRSVPMARRVLIPIAILLTDPNGVDLEASEEPIELLPPSSTRESSGWILNRSEIKPPMRRLKLAMLEALASYNGVTMEDLHQREEGSPQMSAELWGMEWRNERENAARSKRKMRGQDVNHHGSHYAGQNSDHYAGQNVD</sequence>
<feature type="compositionally biased region" description="Basic and acidic residues" evidence="1">
    <location>
        <begin position="10"/>
        <end position="22"/>
    </location>
</feature>
<accession>A0A9Q0H8U6</accession>
<evidence type="ECO:0000313" key="3">
    <source>
        <dbReference type="Proteomes" id="UP001141806"/>
    </source>
</evidence>
<feature type="region of interest" description="Disordered" evidence="1">
    <location>
        <begin position="153"/>
        <end position="189"/>
    </location>
</feature>
<evidence type="ECO:0000313" key="2">
    <source>
        <dbReference type="EMBL" id="KAJ4959274.1"/>
    </source>
</evidence>
<dbReference type="AlphaFoldDB" id="A0A9Q0H8U6"/>
<dbReference type="EMBL" id="JAMYWD010000010">
    <property type="protein sequence ID" value="KAJ4959274.1"/>
    <property type="molecule type" value="Genomic_DNA"/>
</dbReference>
<reference evidence="2" key="1">
    <citation type="journal article" date="2023" name="Plant J.">
        <title>The genome of the king protea, Protea cynaroides.</title>
        <authorList>
            <person name="Chang J."/>
            <person name="Duong T.A."/>
            <person name="Schoeman C."/>
            <person name="Ma X."/>
            <person name="Roodt D."/>
            <person name="Barker N."/>
            <person name="Li Z."/>
            <person name="Van de Peer Y."/>
            <person name="Mizrachi E."/>
        </authorList>
    </citation>
    <scope>NUCLEOTIDE SEQUENCE</scope>
    <source>
        <tissue evidence="2">Young leaves</tissue>
    </source>
</reference>
<name>A0A9Q0H8U6_9MAGN</name>
<proteinExistence type="predicted"/>
<protein>
    <submittedName>
        <fullName evidence="2">Uncharacterized protein</fullName>
    </submittedName>
</protein>
<dbReference type="Proteomes" id="UP001141806">
    <property type="component" value="Unassembled WGS sequence"/>
</dbReference>
<organism evidence="2 3">
    <name type="scientific">Protea cynaroides</name>
    <dbReference type="NCBI Taxonomy" id="273540"/>
    <lineage>
        <taxon>Eukaryota</taxon>
        <taxon>Viridiplantae</taxon>
        <taxon>Streptophyta</taxon>
        <taxon>Embryophyta</taxon>
        <taxon>Tracheophyta</taxon>
        <taxon>Spermatophyta</taxon>
        <taxon>Magnoliopsida</taxon>
        <taxon>Proteales</taxon>
        <taxon>Proteaceae</taxon>
        <taxon>Protea</taxon>
    </lineage>
</organism>
<gene>
    <name evidence="2" type="ORF">NE237_026385</name>
</gene>
<evidence type="ECO:0000256" key="1">
    <source>
        <dbReference type="SAM" id="MobiDB-lite"/>
    </source>
</evidence>
<comment type="caution">
    <text evidence="2">The sequence shown here is derived from an EMBL/GenBank/DDBJ whole genome shotgun (WGS) entry which is preliminary data.</text>
</comment>
<keyword evidence="3" id="KW-1185">Reference proteome</keyword>
<feature type="region of interest" description="Disordered" evidence="1">
    <location>
        <begin position="1"/>
        <end position="22"/>
    </location>
</feature>